<gene>
    <name evidence="3" type="ordered locus">Tter_0493</name>
</gene>
<dbReference type="InterPro" id="IPR002881">
    <property type="entry name" value="DUF58"/>
</dbReference>
<dbReference type="HOGENOM" id="CLU_026152_3_0_0"/>
<organism evidence="3 4">
    <name type="scientific">Thermobaculum terrenum (strain ATCC BAA-798 / CCMEE 7001 / YNP1)</name>
    <dbReference type="NCBI Taxonomy" id="525904"/>
    <lineage>
        <taxon>Bacteria</taxon>
        <taxon>Bacillati</taxon>
        <taxon>Chloroflexota</taxon>
        <taxon>Chloroflexia</taxon>
        <taxon>Candidatus Thermobaculales</taxon>
        <taxon>Candidatus Thermobaculaceae</taxon>
        <taxon>Thermobaculum</taxon>
    </lineage>
</organism>
<keyword evidence="4" id="KW-1185">Reference proteome</keyword>
<name>D1CEQ8_THET1</name>
<dbReference type="OrthoDB" id="9789943at2"/>
<keyword evidence="1" id="KW-0472">Membrane</keyword>
<dbReference type="AlphaFoldDB" id="D1CEQ8"/>
<reference evidence="4" key="1">
    <citation type="journal article" date="2010" name="Stand. Genomic Sci.">
        <title>Complete genome sequence of 'Thermobaculum terrenum' type strain (YNP1).</title>
        <authorList>
            <person name="Kiss H."/>
            <person name="Cleland D."/>
            <person name="Lapidus A."/>
            <person name="Lucas S."/>
            <person name="Glavina Del Rio T."/>
            <person name="Nolan M."/>
            <person name="Tice H."/>
            <person name="Han C."/>
            <person name="Goodwin L."/>
            <person name="Pitluck S."/>
            <person name="Liolios K."/>
            <person name="Ivanova N."/>
            <person name="Mavromatis K."/>
            <person name="Ovchinnikova G."/>
            <person name="Pati A."/>
            <person name="Chen A."/>
            <person name="Palaniappan K."/>
            <person name="Land M."/>
            <person name="Hauser L."/>
            <person name="Chang Y."/>
            <person name="Jeffries C."/>
            <person name="Lu M."/>
            <person name="Brettin T."/>
            <person name="Detter J."/>
            <person name="Goker M."/>
            <person name="Tindall B."/>
            <person name="Beck B."/>
            <person name="McDermott T."/>
            <person name="Woyke T."/>
            <person name="Bristow J."/>
            <person name="Eisen J."/>
            <person name="Markowitz V."/>
            <person name="Hugenholtz P."/>
            <person name="Kyrpides N."/>
            <person name="Klenk H."/>
            <person name="Cheng J."/>
        </authorList>
    </citation>
    <scope>NUCLEOTIDE SEQUENCE [LARGE SCALE GENOMIC DNA]</scope>
    <source>
        <strain evidence="4">ATCC BAA-798 / YNP1</strain>
    </source>
</reference>
<feature type="transmembrane region" description="Helical" evidence="1">
    <location>
        <begin position="7"/>
        <end position="27"/>
    </location>
</feature>
<dbReference type="eggNOG" id="COG1721">
    <property type="taxonomic scope" value="Bacteria"/>
</dbReference>
<dbReference type="KEGG" id="ttr:Tter_0493"/>
<feature type="domain" description="DUF58" evidence="2">
    <location>
        <begin position="207"/>
        <end position="376"/>
    </location>
</feature>
<dbReference type="EMBL" id="CP001825">
    <property type="protein sequence ID" value="ACZ41414.1"/>
    <property type="molecule type" value="Genomic_DNA"/>
</dbReference>
<dbReference type="Pfam" id="PF01882">
    <property type="entry name" value="DUF58"/>
    <property type="match status" value="1"/>
</dbReference>
<keyword evidence="1" id="KW-0812">Transmembrane</keyword>
<dbReference type="PANTHER" id="PTHR34351:SF2">
    <property type="entry name" value="DUF58 DOMAIN-CONTAINING PROTEIN"/>
    <property type="match status" value="1"/>
</dbReference>
<evidence type="ECO:0000313" key="4">
    <source>
        <dbReference type="Proteomes" id="UP000000323"/>
    </source>
</evidence>
<dbReference type="Proteomes" id="UP000000323">
    <property type="component" value="Chromosome 1"/>
</dbReference>
<evidence type="ECO:0000256" key="1">
    <source>
        <dbReference type="SAM" id="Phobius"/>
    </source>
</evidence>
<evidence type="ECO:0000313" key="3">
    <source>
        <dbReference type="EMBL" id="ACZ41414.1"/>
    </source>
</evidence>
<proteinExistence type="predicted"/>
<dbReference type="STRING" id="525904.Tter_0493"/>
<evidence type="ECO:0000259" key="2">
    <source>
        <dbReference type="Pfam" id="PF01882"/>
    </source>
</evidence>
<keyword evidence="1" id="KW-1133">Transmembrane helix</keyword>
<feature type="transmembrane region" description="Helical" evidence="1">
    <location>
        <begin position="33"/>
        <end position="50"/>
    </location>
</feature>
<accession>D1CEQ8</accession>
<sequence length="398" mass="44803">MQERHHVYWLICGLVLLLGGAIGRNIVITTLGLVLVGTVGVSWLWSRYALRGIRFHRKVLNPKIFPGESTEIEMEVTNLKPLPIPELRIREYLDRSLIPSGTTSRGPYGSNVHIWHHVSIGPLEKVRWRYKVTCTRRGYYRVGPILMKTSDPLGFFDSESHVPATSRILVYPRLVPIEQLAPQYRLPFEGSKTTPGVIVDPSNVVGARPFVPEDTRRQIHWRATARSSQLQSKIWRPLQAHSMVICLNLEGTTVPWVPPDIDSVELGISVAATLINQASQSRWACGLIVNSLHPGTWNPVNIRPSRDQKAFMNMMEILAKIPAHESMKFTDVLARERRQFPQEAIIVVITCVMTPGIEEQIHINRALGREVIVIDPKLAVTNSKQAAASAITENVRQD</sequence>
<dbReference type="PANTHER" id="PTHR34351">
    <property type="entry name" value="SLR1927 PROTEIN-RELATED"/>
    <property type="match status" value="1"/>
</dbReference>
<protein>
    <recommendedName>
        <fullName evidence="2">DUF58 domain-containing protein</fullName>
    </recommendedName>
</protein>
<dbReference type="RefSeq" id="WP_012874449.1">
    <property type="nucleotide sequence ID" value="NC_013525.1"/>
</dbReference>